<dbReference type="InterPro" id="IPR001227">
    <property type="entry name" value="Ac_transferase_dom_sf"/>
</dbReference>
<dbReference type="PANTHER" id="PTHR43775:SF37">
    <property type="entry name" value="SI:DKEY-61P9.11"/>
    <property type="match status" value="1"/>
</dbReference>
<dbReference type="GO" id="GO:0006633">
    <property type="term" value="P:fatty acid biosynthetic process"/>
    <property type="evidence" value="ECO:0007669"/>
    <property type="project" value="TreeGrafter"/>
</dbReference>
<evidence type="ECO:0000313" key="4">
    <source>
        <dbReference type="EMBL" id="VFS87670.1"/>
    </source>
</evidence>
<dbReference type="GO" id="GO:0004312">
    <property type="term" value="F:fatty acid synthase activity"/>
    <property type="evidence" value="ECO:0007669"/>
    <property type="project" value="TreeGrafter"/>
</dbReference>
<dbReference type="SMART" id="SM00827">
    <property type="entry name" value="PKS_AT"/>
    <property type="match status" value="1"/>
</dbReference>
<dbReference type="SUPFAM" id="SSF55048">
    <property type="entry name" value="Probable ACP-binding domain of malonyl-CoA ACP transacylase"/>
    <property type="match status" value="1"/>
</dbReference>
<dbReference type="GO" id="GO:0005886">
    <property type="term" value="C:plasma membrane"/>
    <property type="evidence" value="ECO:0007669"/>
    <property type="project" value="TreeGrafter"/>
</dbReference>
<dbReference type="InterPro" id="IPR016035">
    <property type="entry name" value="Acyl_Trfase/lysoPLipase"/>
</dbReference>
<reference evidence="4 5" key="1">
    <citation type="submission" date="2019-03" db="EMBL/GenBank/DDBJ databases">
        <authorList>
            <consortium name="Pathogen Informatics"/>
        </authorList>
    </citation>
    <scope>NUCLEOTIDE SEQUENCE [LARGE SCALE GENOMIC DNA]</scope>
    <source>
        <strain evidence="4 5">NCTC12998</strain>
    </source>
</reference>
<dbReference type="InterPro" id="IPR016036">
    <property type="entry name" value="Malonyl_transacylase_ACP-bd"/>
</dbReference>
<dbReference type="GO" id="GO:0047879">
    <property type="term" value="F:erythronolide synthase activity"/>
    <property type="evidence" value="ECO:0007669"/>
    <property type="project" value="UniProtKB-EC"/>
</dbReference>
<accession>A0A485CSI8</accession>
<dbReference type="SUPFAM" id="SSF52151">
    <property type="entry name" value="FabD/lysophospholipase-like"/>
    <property type="match status" value="1"/>
</dbReference>
<name>A0A485CSI8_RAOPL</name>
<dbReference type="Gene3D" id="3.40.366.10">
    <property type="entry name" value="Malonyl-Coenzyme A Acyl Carrier Protein, domain 2"/>
    <property type="match status" value="1"/>
</dbReference>
<keyword evidence="4" id="KW-0808">Transferase</keyword>
<dbReference type="AlphaFoldDB" id="A0A485CSI8"/>
<protein>
    <submittedName>
        <fullName evidence="4">Erythronolide synthase, modules 3 and 4</fullName>
        <ecNumber evidence="4">2.3.1.94</ecNumber>
    </submittedName>
</protein>
<evidence type="ECO:0000256" key="1">
    <source>
        <dbReference type="ARBA" id="ARBA00022450"/>
    </source>
</evidence>
<keyword evidence="1" id="KW-0596">Phosphopantetheine</keyword>
<dbReference type="Pfam" id="PF00698">
    <property type="entry name" value="Acyl_transf_1"/>
    <property type="match status" value="1"/>
</dbReference>
<dbReference type="GO" id="GO:0005737">
    <property type="term" value="C:cytoplasm"/>
    <property type="evidence" value="ECO:0007669"/>
    <property type="project" value="TreeGrafter"/>
</dbReference>
<sequence length="320" mass="35031">MGISVGEFAAAVVCGHYTIEQVMPLVCRRGALMQQCASGAMVAVFADEDTLMPLARQFELDLAANNGTQHTVFSGPEARLAVFCATLSQHDINYRRLSVTGAAHSALLEPILDRFQDACAGLHAEPGQIPIISTLTADVIDESTLNQADYWRRTHAPAGAFYPEYSGGASARRPRFSGDGPDAQLVACGQREYRDNAYWIASARRNKEASDVLNQACSSFTLPASPYRGPTCWRAMVNVSLRHVIRLILSVTGKSASPRPASLPTQRCLPGWRWRVAPRQRSISLAWKRLNSAPRDCTPSTSINWYNAVPAMPLRTAWTP</sequence>
<dbReference type="InterPro" id="IPR050091">
    <property type="entry name" value="PKS_NRPS_Biosynth_Enz"/>
</dbReference>
<dbReference type="GO" id="GO:0071770">
    <property type="term" value="P:DIM/DIP cell wall layer assembly"/>
    <property type="evidence" value="ECO:0007669"/>
    <property type="project" value="TreeGrafter"/>
</dbReference>
<feature type="domain" description="Malonyl-CoA:ACP transacylase (MAT)" evidence="3">
    <location>
        <begin position="3"/>
        <end position="207"/>
    </location>
</feature>
<evidence type="ECO:0000256" key="2">
    <source>
        <dbReference type="ARBA" id="ARBA00022553"/>
    </source>
</evidence>
<dbReference type="PANTHER" id="PTHR43775">
    <property type="entry name" value="FATTY ACID SYNTHASE"/>
    <property type="match status" value="1"/>
</dbReference>
<evidence type="ECO:0000259" key="3">
    <source>
        <dbReference type="SMART" id="SM00827"/>
    </source>
</evidence>
<dbReference type="EMBL" id="CAADJE010000033">
    <property type="protein sequence ID" value="VFS87670.1"/>
    <property type="molecule type" value="Genomic_DNA"/>
</dbReference>
<organism evidence="4 5">
    <name type="scientific">Raoultella planticola</name>
    <name type="common">Klebsiella planticola</name>
    <dbReference type="NCBI Taxonomy" id="575"/>
    <lineage>
        <taxon>Bacteria</taxon>
        <taxon>Pseudomonadati</taxon>
        <taxon>Pseudomonadota</taxon>
        <taxon>Gammaproteobacteria</taxon>
        <taxon>Enterobacterales</taxon>
        <taxon>Enterobacteriaceae</taxon>
        <taxon>Klebsiella/Raoultella group</taxon>
        <taxon>Raoultella</taxon>
    </lineage>
</organism>
<dbReference type="EC" id="2.3.1.94" evidence="4"/>
<keyword evidence="4" id="KW-0012">Acyltransferase</keyword>
<keyword evidence="2" id="KW-0597">Phosphoprotein</keyword>
<dbReference type="InterPro" id="IPR014043">
    <property type="entry name" value="Acyl_transferase_dom"/>
</dbReference>
<dbReference type="Proteomes" id="UP000345637">
    <property type="component" value="Unassembled WGS sequence"/>
</dbReference>
<evidence type="ECO:0000313" key="5">
    <source>
        <dbReference type="Proteomes" id="UP000345637"/>
    </source>
</evidence>
<gene>
    <name evidence="4" type="primary">eryA</name>
    <name evidence="4" type="ORF">NCTC12998_06413</name>
</gene>
<proteinExistence type="predicted"/>